<proteinExistence type="predicted"/>
<dbReference type="Proteomes" id="UP000323946">
    <property type="component" value="Unassembled WGS sequence"/>
</dbReference>
<accession>A0A5M7C946</accession>
<sequence>MTPHRTRNQTGRTDVGLPTVVISDPRPGHRIHEPVRFVVPAELDGDVWTATRPDGTTVLCQRLTEHTAPGETAFVAAVSFTGRTELVLTGPATSTAAGIRQLEAREEDAFVRLDTGYFDLELCTGTAQGTGSSKWGLRHFSTLAEGVDLLPSGNNAIGGFYGPFFTPENGLINPPEHAVVDIEVVERGPVLHHYRMHGVIPDGLLDELRGKSFTVDWMFTCGTPHFTRRYVVDDFQTVINGRSVTNLITVGDEFEGGRGELVFDRFESYDATTYRAGDPYAAELAAMVAETLETSQSRNPKFDEFKSLLTEDLESAHWDLYWRLFCSWENALDEPEIRERLARVRARAHALADHPDREWIITRDPVDVSATPHETAFPGPAAKTAEYHTGSGRTMVWWTEKPSGAFQIVQRPQSGWVNWGSNGENECPQLPTGVWIKTAYGQFSDWRAVADDLETPPEVRLA</sequence>
<gene>
    <name evidence="1" type="ORF">F1721_00085</name>
</gene>
<reference evidence="1 2" key="1">
    <citation type="submission" date="2019-09" db="EMBL/GenBank/DDBJ databases">
        <title>Draft genome sequence of the thermophilic Saccharopolyspora hirsuta VKM Ac-666T.</title>
        <authorList>
            <person name="Lobastova T.G."/>
            <person name="Fokina V."/>
            <person name="Bragin E.Y."/>
            <person name="Shtratnikova V.Y."/>
            <person name="Starodumova I.P."/>
            <person name="Tarlachkov S.V."/>
            <person name="Donova M.V."/>
        </authorList>
    </citation>
    <scope>NUCLEOTIDE SEQUENCE [LARGE SCALE GENOMIC DNA]</scope>
    <source>
        <strain evidence="1 2">VKM Ac-666</strain>
    </source>
</reference>
<organism evidence="1 2">
    <name type="scientific">Saccharopolyspora hirsuta</name>
    <dbReference type="NCBI Taxonomy" id="1837"/>
    <lineage>
        <taxon>Bacteria</taxon>
        <taxon>Bacillati</taxon>
        <taxon>Actinomycetota</taxon>
        <taxon>Actinomycetes</taxon>
        <taxon>Pseudonocardiales</taxon>
        <taxon>Pseudonocardiaceae</taxon>
        <taxon>Saccharopolyspora</taxon>
    </lineage>
</organism>
<dbReference type="AlphaFoldDB" id="A0A5M7C946"/>
<protein>
    <submittedName>
        <fullName evidence="1">Uncharacterized protein</fullName>
    </submittedName>
</protein>
<name>A0A5M7C946_SACHI</name>
<keyword evidence="2" id="KW-1185">Reference proteome</keyword>
<evidence type="ECO:0000313" key="2">
    <source>
        <dbReference type="Proteomes" id="UP000323946"/>
    </source>
</evidence>
<comment type="caution">
    <text evidence="1">The sequence shown here is derived from an EMBL/GenBank/DDBJ whole genome shotgun (WGS) entry which is preliminary data.</text>
</comment>
<dbReference type="OrthoDB" id="2506245at2"/>
<evidence type="ECO:0000313" key="1">
    <source>
        <dbReference type="EMBL" id="KAA5837920.1"/>
    </source>
</evidence>
<dbReference type="EMBL" id="VWPH01000001">
    <property type="protein sequence ID" value="KAA5837920.1"/>
    <property type="molecule type" value="Genomic_DNA"/>
</dbReference>